<proteinExistence type="predicted"/>
<organism evidence="1 2">
    <name type="scientific">Henosepilachna vigintioctopunctata</name>
    <dbReference type="NCBI Taxonomy" id="420089"/>
    <lineage>
        <taxon>Eukaryota</taxon>
        <taxon>Metazoa</taxon>
        <taxon>Ecdysozoa</taxon>
        <taxon>Arthropoda</taxon>
        <taxon>Hexapoda</taxon>
        <taxon>Insecta</taxon>
        <taxon>Pterygota</taxon>
        <taxon>Neoptera</taxon>
        <taxon>Endopterygota</taxon>
        <taxon>Coleoptera</taxon>
        <taxon>Polyphaga</taxon>
        <taxon>Cucujiformia</taxon>
        <taxon>Coccinelloidea</taxon>
        <taxon>Coccinellidae</taxon>
        <taxon>Epilachninae</taxon>
        <taxon>Epilachnini</taxon>
        <taxon>Henosepilachna</taxon>
    </lineage>
</organism>
<protein>
    <submittedName>
        <fullName evidence="1">Uncharacterized protein</fullName>
    </submittedName>
</protein>
<sequence>MSRQEIHQIEDQADLPGYRYAAGLVVPQKSPLVVLCVGFGGTPPILEKHAVLSRHNPEIFPHSYGRHPDVVRLFKNVQELGFACNINDIFGGYDSTKSGTGAHFGNEKF</sequence>
<reference evidence="1 2" key="1">
    <citation type="submission" date="2023-03" db="EMBL/GenBank/DDBJ databases">
        <title>Genome insight into feeding habits of ladybird beetles.</title>
        <authorList>
            <person name="Li H.-S."/>
            <person name="Huang Y.-H."/>
            <person name="Pang H."/>
        </authorList>
    </citation>
    <scope>NUCLEOTIDE SEQUENCE [LARGE SCALE GENOMIC DNA]</scope>
    <source>
        <strain evidence="1">SYSU_2023b</strain>
        <tissue evidence="1">Whole body</tissue>
    </source>
</reference>
<dbReference type="AlphaFoldDB" id="A0AAW1USC4"/>
<dbReference type="Proteomes" id="UP001431783">
    <property type="component" value="Unassembled WGS sequence"/>
</dbReference>
<comment type="caution">
    <text evidence="1">The sequence shown here is derived from an EMBL/GenBank/DDBJ whole genome shotgun (WGS) entry which is preliminary data.</text>
</comment>
<accession>A0AAW1USC4</accession>
<name>A0AAW1USC4_9CUCU</name>
<keyword evidence="2" id="KW-1185">Reference proteome</keyword>
<dbReference type="EMBL" id="JARQZJ010000085">
    <property type="protein sequence ID" value="KAK9882845.1"/>
    <property type="molecule type" value="Genomic_DNA"/>
</dbReference>
<evidence type="ECO:0000313" key="2">
    <source>
        <dbReference type="Proteomes" id="UP001431783"/>
    </source>
</evidence>
<gene>
    <name evidence="1" type="ORF">WA026_023544</name>
</gene>
<evidence type="ECO:0000313" key="1">
    <source>
        <dbReference type="EMBL" id="KAK9882845.1"/>
    </source>
</evidence>